<dbReference type="InterPro" id="IPR036249">
    <property type="entry name" value="Thioredoxin-like_sf"/>
</dbReference>
<evidence type="ECO:0000259" key="4">
    <source>
        <dbReference type="PROSITE" id="PS51352"/>
    </source>
</evidence>
<keyword evidence="6" id="KW-1185">Reference proteome</keyword>
<proteinExistence type="predicted"/>
<organism evidence="5 6">
    <name type="scientific">Cyclotella cryptica</name>
    <dbReference type="NCBI Taxonomy" id="29204"/>
    <lineage>
        <taxon>Eukaryota</taxon>
        <taxon>Sar</taxon>
        <taxon>Stramenopiles</taxon>
        <taxon>Ochrophyta</taxon>
        <taxon>Bacillariophyta</taxon>
        <taxon>Coscinodiscophyceae</taxon>
        <taxon>Thalassiosirophycidae</taxon>
        <taxon>Stephanodiscales</taxon>
        <taxon>Stephanodiscaceae</taxon>
        <taxon>Cyclotella</taxon>
    </lineage>
</organism>
<reference evidence="5 6" key="1">
    <citation type="journal article" date="2020" name="G3 (Bethesda)">
        <title>Improved Reference Genome for Cyclotella cryptica CCMP332, a Model for Cell Wall Morphogenesis, Salinity Adaptation, and Lipid Production in Diatoms (Bacillariophyta).</title>
        <authorList>
            <person name="Roberts W.R."/>
            <person name="Downey K.M."/>
            <person name="Ruck E.C."/>
            <person name="Traller J.C."/>
            <person name="Alverson A.J."/>
        </authorList>
    </citation>
    <scope>NUCLEOTIDE SEQUENCE [LARGE SCALE GENOMIC DNA]</scope>
    <source>
        <strain evidence="5 6">CCMP332</strain>
    </source>
</reference>
<feature type="compositionally biased region" description="Low complexity" evidence="2">
    <location>
        <begin position="92"/>
        <end position="107"/>
    </location>
</feature>
<evidence type="ECO:0000313" key="6">
    <source>
        <dbReference type="Proteomes" id="UP001516023"/>
    </source>
</evidence>
<dbReference type="SUPFAM" id="SSF52833">
    <property type="entry name" value="Thioredoxin-like"/>
    <property type="match status" value="1"/>
</dbReference>
<gene>
    <name evidence="5" type="ORF">HJC23_011029</name>
</gene>
<keyword evidence="3" id="KW-0472">Membrane</keyword>
<evidence type="ECO:0000256" key="2">
    <source>
        <dbReference type="SAM" id="MobiDB-lite"/>
    </source>
</evidence>
<dbReference type="InterPro" id="IPR013766">
    <property type="entry name" value="Thioredoxin_domain"/>
</dbReference>
<dbReference type="Proteomes" id="UP001516023">
    <property type="component" value="Unassembled WGS sequence"/>
</dbReference>
<comment type="caution">
    <text evidence="5">The sequence shown here is derived from an EMBL/GenBank/DDBJ whole genome shotgun (WGS) entry which is preliminary data.</text>
</comment>
<keyword evidence="1" id="KW-1015">Disulfide bond</keyword>
<protein>
    <recommendedName>
        <fullName evidence="4">Thioredoxin domain-containing protein</fullName>
    </recommendedName>
</protein>
<keyword evidence="3" id="KW-1133">Transmembrane helix</keyword>
<dbReference type="Gene3D" id="3.40.30.10">
    <property type="entry name" value="Glutaredoxin"/>
    <property type="match status" value="1"/>
</dbReference>
<name>A0ABD3PEE8_9STRA</name>
<accession>A0ABD3PEE8</accession>
<dbReference type="AlphaFoldDB" id="A0ABD3PEE8"/>
<keyword evidence="3" id="KW-0812">Transmembrane</keyword>
<feature type="region of interest" description="Disordered" evidence="2">
    <location>
        <begin position="86"/>
        <end position="107"/>
    </location>
</feature>
<sequence>MTAIDRTGLTFSFPLVFPRGHRHPSQPDRPTSFALVFTMSCLCIGGVCIPYSAILPLLLVGLQWLAAKLARLGLLPDWVGKKLGVSPSGKISSNSSTATSCCNSNNKSNCSTTSTDSEHETTDQPPPIVHITSLSQWQSLLASCQKNNAALIVKFTADWCKPCKQIQPCYVDLSSKYCSRCKFVTVDVDGEDCDVLSSQQRIAMMPTFLCFRDGVEVGRMSGGNSEEKLMEWVGEMCR</sequence>
<dbReference type="CDD" id="cd02947">
    <property type="entry name" value="TRX_family"/>
    <property type="match status" value="1"/>
</dbReference>
<dbReference type="EMBL" id="JABMIG020000194">
    <property type="protein sequence ID" value="KAL3786448.1"/>
    <property type="molecule type" value="Genomic_DNA"/>
</dbReference>
<dbReference type="PANTHER" id="PTHR46115">
    <property type="entry name" value="THIOREDOXIN-LIKE PROTEIN 1"/>
    <property type="match status" value="1"/>
</dbReference>
<evidence type="ECO:0000256" key="1">
    <source>
        <dbReference type="ARBA" id="ARBA00023157"/>
    </source>
</evidence>
<feature type="transmembrane region" description="Helical" evidence="3">
    <location>
        <begin position="32"/>
        <end position="62"/>
    </location>
</feature>
<evidence type="ECO:0000313" key="5">
    <source>
        <dbReference type="EMBL" id="KAL3786448.1"/>
    </source>
</evidence>
<dbReference type="Pfam" id="PF00085">
    <property type="entry name" value="Thioredoxin"/>
    <property type="match status" value="1"/>
</dbReference>
<evidence type="ECO:0000256" key="3">
    <source>
        <dbReference type="SAM" id="Phobius"/>
    </source>
</evidence>
<feature type="domain" description="Thioredoxin" evidence="4">
    <location>
        <begin position="108"/>
        <end position="238"/>
    </location>
</feature>
<dbReference type="PROSITE" id="PS51352">
    <property type="entry name" value="THIOREDOXIN_2"/>
    <property type="match status" value="1"/>
</dbReference>